<dbReference type="SMART" id="SM00482">
    <property type="entry name" value="POLAc"/>
    <property type="match status" value="1"/>
</dbReference>
<dbReference type="SUPFAM" id="SSF47807">
    <property type="entry name" value="5' to 3' exonuclease, C-terminal subdomain"/>
    <property type="match status" value="1"/>
</dbReference>
<dbReference type="SMART" id="SM00474">
    <property type="entry name" value="35EXOc"/>
    <property type="match status" value="1"/>
</dbReference>
<evidence type="ECO:0000256" key="6">
    <source>
        <dbReference type="ARBA" id="ARBA00022695"/>
    </source>
</evidence>
<keyword evidence="12 17" id="KW-0239">DNA-directed DNA polymerase</keyword>
<dbReference type="GO" id="GO:0008408">
    <property type="term" value="F:3'-5' exonuclease activity"/>
    <property type="evidence" value="ECO:0007669"/>
    <property type="project" value="UniProtKB-UniRule"/>
</dbReference>
<dbReference type="Gene3D" id="3.40.50.1010">
    <property type="entry name" value="5'-nuclease"/>
    <property type="match status" value="1"/>
</dbReference>
<dbReference type="InterPro" id="IPR008918">
    <property type="entry name" value="HhH2"/>
</dbReference>
<feature type="domain" description="5'-3' exonuclease" evidence="19">
    <location>
        <begin position="3"/>
        <end position="258"/>
    </location>
</feature>
<feature type="domain" description="3'-5' exonuclease" evidence="18">
    <location>
        <begin position="290"/>
        <end position="475"/>
    </location>
</feature>
<dbReference type="FunFam" id="1.20.1060.10:FF:000001">
    <property type="entry name" value="DNA polymerase I"/>
    <property type="match status" value="1"/>
</dbReference>
<dbReference type="SUPFAM" id="SSF56672">
    <property type="entry name" value="DNA/RNA polymerases"/>
    <property type="match status" value="1"/>
</dbReference>
<organism evidence="21 22">
    <name type="scientific">SAR86 cluster bacterium</name>
    <dbReference type="NCBI Taxonomy" id="2030880"/>
    <lineage>
        <taxon>Bacteria</taxon>
        <taxon>Pseudomonadati</taxon>
        <taxon>Pseudomonadota</taxon>
        <taxon>Gammaproteobacteria</taxon>
        <taxon>SAR86 cluster</taxon>
    </lineage>
</organism>
<keyword evidence="14 17" id="KW-0234">DNA repair</keyword>
<comment type="similarity">
    <text evidence="1 17">Belongs to the DNA polymerase type-A family.</text>
</comment>
<evidence type="ECO:0000313" key="22">
    <source>
        <dbReference type="Proteomes" id="UP000315825"/>
    </source>
</evidence>
<dbReference type="PRINTS" id="PR00868">
    <property type="entry name" value="DNAPOLI"/>
</dbReference>
<dbReference type="PANTHER" id="PTHR10133:SF27">
    <property type="entry name" value="DNA POLYMERASE NU"/>
    <property type="match status" value="1"/>
</dbReference>
<gene>
    <name evidence="17 21" type="primary">polA</name>
    <name evidence="21" type="ORF">EVA92_02705</name>
</gene>
<dbReference type="SMART" id="SM00475">
    <property type="entry name" value="53EXOc"/>
    <property type="match status" value="1"/>
</dbReference>
<dbReference type="NCBIfam" id="NF004397">
    <property type="entry name" value="PRK05755.1"/>
    <property type="match status" value="1"/>
</dbReference>
<dbReference type="Gene3D" id="3.30.70.370">
    <property type="match status" value="1"/>
</dbReference>
<dbReference type="Gene3D" id="1.10.150.20">
    <property type="entry name" value="5' to 3' exonuclease, C-terminal subdomain"/>
    <property type="match status" value="2"/>
</dbReference>
<evidence type="ECO:0000256" key="15">
    <source>
        <dbReference type="ARBA" id="ARBA00049244"/>
    </source>
</evidence>
<dbReference type="PANTHER" id="PTHR10133">
    <property type="entry name" value="DNA POLYMERASE I"/>
    <property type="match status" value="1"/>
</dbReference>
<dbReference type="CDD" id="cd06139">
    <property type="entry name" value="DNA_polA_I_Ecoli_like_exo"/>
    <property type="match status" value="1"/>
</dbReference>
<keyword evidence="13 17" id="KW-0238">DNA-binding</keyword>
<dbReference type="InterPro" id="IPR020045">
    <property type="entry name" value="DNA_polI_H3TH"/>
</dbReference>
<dbReference type="InterPro" id="IPR036279">
    <property type="entry name" value="5-3_exonuclease_C_sf"/>
</dbReference>
<dbReference type="SUPFAM" id="SSF88723">
    <property type="entry name" value="PIN domain-like"/>
    <property type="match status" value="1"/>
</dbReference>
<evidence type="ECO:0000256" key="12">
    <source>
        <dbReference type="ARBA" id="ARBA00022932"/>
    </source>
</evidence>
<dbReference type="CDD" id="cd09898">
    <property type="entry name" value="H3TH_53EXO"/>
    <property type="match status" value="1"/>
</dbReference>
<keyword evidence="6 17" id="KW-0548">Nucleotidyltransferase</keyword>
<accession>A0A520MYX9</accession>
<dbReference type="InterPro" id="IPR019760">
    <property type="entry name" value="DNA-dir_DNA_pol_A_CS"/>
</dbReference>
<feature type="domain" description="DNA-directed DNA polymerase family A palm" evidence="20">
    <location>
        <begin position="643"/>
        <end position="849"/>
    </location>
</feature>
<keyword evidence="10 17" id="KW-0378">Hydrolase</keyword>
<dbReference type="InterPro" id="IPR002562">
    <property type="entry name" value="3'-5'_exonuclease_dom"/>
</dbReference>
<dbReference type="InterPro" id="IPR018320">
    <property type="entry name" value="DNA_polymerase_1"/>
</dbReference>
<dbReference type="GO" id="GO:0003677">
    <property type="term" value="F:DNA binding"/>
    <property type="evidence" value="ECO:0007669"/>
    <property type="project" value="UniProtKB-UniRule"/>
</dbReference>
<dbReference type="Gene3D" id="1.20.1060.10">
    <property type="entry name" value="Taq DNA Polymerase, Chain T, domain 4"/>
    <property type="match status" value="1"/>
</dbReference>
<dbReference type="InterPro" id="IPR029060">
    <property type="entry name" value="PIN-like_dom_sf"/>
</dbReference>
<dbReference type="InterPro" id="IPR036397">
    <property type="entry name" value="RNaseH_sf"/>
</dbReference>
<dbReference type="Pfam" id="PF01367">
    <property type="entry name" value="5_3_exonuc"/>
    <property type="match status" value="1"/>
</dbReference>
<evidence type="ECO:0000256" key="16">
    <source>
        <dbReference type="NCBIfam" id="TIGR00593"/>
    </source>
</evidence>
<dbReference type="InterPro" id="IPR020046">
    <property type="entry name" value="5-3_exonucl_a-hlix_arch_N"/>
</dbReference>
<evidence type="ECO:0000256" key="7">
    <source>
        <dbReference type="ARBA" id="ARBA00022705"/>
    </source>
</evidence>
<keyword evidence="7 17" id="KW-0235">DNA replication</keyword>
<name>A0A520MYX9_9GAMM</name>
<evidence type="ECO:0000256" key="3">
    <source>
        <dbReference type="ARBA" id="ARBA00012417"/>
    </source>
</evidence>
<dbReference type="GO" id="GO:0006302">
    <property type="term" value="P:double-strand break repair"/>
    <property type="evidence" value="ECO:0007669"/>
    <property type="project" value="TreeGrafter"/>
</dbReference>
<dbReference type="CDD" id="cd09859">
    <property type="entry name" value="PIN_53EXO"/>
    <property type="match status" value="1"/>
</dbReference>
<dbReference type="NCBIfam" id="TIGR00593">
    <property type="entry name" value="pola"/>
    <property type="match status" value="1"/>
</dbReference>
<evidence type="ECO:0000256" key="17">
    <source>
        <dbReference type="RuleBase" id="RU004460"/>
    </source>
</evidence>
<evidence type="ECO:0000256" key="13">
    <source>
        <dbReference type="ARBA" id="ARBA00023125"/>
    </source>
</evidence>
<dbReference type="PROSITE" id="PS00447">
    <property type="entry name" value="DNA_POLYMERASE_A"/>
    <property type="match status" value="1"/>
</dbReference>
<dbReference type="InterPro" id="IPR002421">
    <property type="entry name" value="5-3_exonuclease"/>
</dbReference>
<evidence type="ECO:0000256" key="8">
    <source>
        <dbReference type="ARBA" id="ARBA00022722"/>
    </source>
</evidence>
<dbReference type="Pfam" id="PF00476">
    <property type="entry name" value="DNA_pol_A"/>
    <property type="match status" value="1"/>
</dbReference>
<keyword evidence="11 17" id="KW-0269">Exonuclease</keyword>
<sequence>MIFRPDLVLIDGSSYIYRAFHALPPLTTSTGKPTGATRGFAAMLRKLISTYPGVPMIMIFDAKGPNFRNDFYKDYKANRPPMPNELRAQIADIKELSNLFNFKIIEIEGVEADDVIATLAKSFGKSKKILISSPDKDLSQLVTKKVIQHNSMTNDFFDIDGVKEKFGVEPEKISELLSLVGDKSDNIPGITKVGVKTAAKWLNQHKSLDGILNNIDRITGVVGDNLKKEQHLLKRNLFLVSLKDDLNLSYSLSDISVPEENNQEIQKFYKSLEFNAFIQNESKNKLEVIYKTITTSNELTNLEALLDESKYFAFDTETSSLKTDEKNLVGFSFSLKKYEGYYVPINHKESVELSEDYLINWLHSVLNKNKEKIIGHNLKFDIGILENYGIEINSFHADTMLMSYIVNSTASRHNLDALSEFYLSRKTIKFEDVIGKGAKKLNNFSEVSIKEATNYACEDVDITIHLYETLEEKIDGKLNNILREIEYPLVHILQKMEKRGALIDTNHLKKLSDKFGKELLDLVKKIHKVSGSIFNLDSPKQLSEVLFEKMKISSKGLKKTSTGYFSTSESVLQKLSKENDIVEDILKYRSLAKLKSTYTDKIVEICDQHSKVHTSYHQAVTSTGRLSSSDPNLQNIPIRTEEGITIREAFVAPSGKKILAIDYSQIELRLMAHYSQDALMLDSFNNNEDIHKRTASEIFGRDITEIDSDMRRQAKTINFGLLYGMSAFGLANQLSVSRQEAEIFLENYFTKYSRVKEFMGEIVEKAKKDKFVSTIYGRKIHVPNIESPNYMIRQASERAAINGPLQGTAADIIKVAMVNLERFFKKNDFDINSILQVHDELVFEVPEGLNQHDLKEVIDLMENSTTIDVPLKVELGFGSNWREAH</sequence>
<evidence type="ECO:0000259" key="18">
    <source>
        <dbReference type="SMART" id="SM00474"/>
    </source>
</evidence>
<comment type="subunit">
    <text evidence="2">Single-chain monomer with multiple functions.</text>
</comment>
<keyword evidence="5 17" id="KW-0808">Transferase</keyword>
<evidence type="ECO:0000256" key="11">
    <source>
        <dbReference type="ARBA" id="ARBA00022839"/>
    </source>
</evidence>
<dbReference type="InterPro" id="IPR012337">
    <property type="entry name" value="RNaseH-like_sf"/>
</dbReference>
<dbReference type="GO" id="GO:0008409">
    <property type="term" value="F:5'-3' exonuclease activity"/>
    <property type="evidence" value="ECO:0007669"/>
    <property type="project" value="UniProtKB-UniRule"/>
</dbReference>
<dbReference type="InterPro" id="IPR043502">
    <property type="entry name" value="DNA/RNA_pol_sf"/>
</dbReference>
<dbReference type="AlphaFoldDB" id="A0A520MYX9"/>
<evidence type="ECO:0000256" key="14">
    <source>
        <dbReference type="ARBA" id="ARBA00023204"/>
    </source>
</evidence>
<evidence type="ECO:0000256" key="9">
    <source>
        <dbReference type="ARBA" id="ARBA00022763"/>
    </source>
</evidence>
<comment type="caution">
    <text evidence="21">The sequence shown here is derived from an EMBL/GenBank/DDBJ whole genome shotgun (WGS) entry which is preliminary data.</text>
</comment>
<dbReference type="Pfam" id="PF02739">
    <property type="entry name" value="5_3_exonuc_N"/>
    <property type="match status" value="1"/>
</dbReference>
<proteinExistence type="inferred from homology"/>
<dbReference type="EMBL" id="SHBE01000004">
    <property type="protein sequence ID" value="RZO26424.1"/>
    <property type="molecule type" value="Genomic_DNA"/>
</dbReference>
<dbReference type="CDD" id="cd08637">
    <property type="entry name" value="DNA_pol_A_pol_I_C"/>
    <property type="match status" value="1"/>
</dbReference>
<dbReference type="EC" id="2.7.7.7" evidence="3 16"/>
<keyword evidence="9 17" id="KW-0227">DNA damage</keyword>
<dbReference type="Gene3D" id="3.30.420.10">
    <property type="entry name" value="Ribonuclease H-like superfamily/Ribonuclease H"/>
    <property type="match status" value="1"/>
</dbReference>
<dbReference type="GO" id="GO:0003887">
    <property type="term" value="F:DNA-directed DNA polymerase activity"/>
    <property type="evidence" value="ECO:0007669"/>
    <property type="project" value="UniProtKB-UniRule"/>
</dbReference>
<dbReference type="Proteomes" id="UP000315825">
    <property type="component" value="Unassembled WGS sequence"/>
</dbReference>
<dbReference type="InterPro" id="IPR002298">
    <property type="entry name" value="DNA_polymerase_A"/>
</dbReference>
<evidence type="ECO:0000256" key="10">
    <source>
        <dbReference type="ARBA" id="ARBA00022801"/>
    </source>
</evidence>
<protein>
    <recommendedName>
        <fullName evidence="4 16">DNA polymerase I</fullName>
        <ecNumber evidence="3 16">2.7.7.7</ecNumber>
    </recommendedName>
</protein>
<dbReference type="InterPro" id="IPR001098">
    <property type="entry name" value="DNA-dir_DNA_pol_A_palm_dom"/>
</dbReference>
<keyword evidence="8" id="KW-0540">Nuclease</keyword>
<dbReference type="GO" id="GO:0006261">
    <property type="term" value="P:DNA-templated DNA replication"/>
    <property type="evidence" value="ECO:0007669"/>
    <property type="project" value="UniProtKB-UniRule"/>
</dbReference>
<evidence type="ECO:0000313" key="21">
    <source>
        <dbReference type="EMBL" id="RZO26424.1"/>
    </source>
</evidence>
<dbReference type="FunFam" id="1.10.150.20:FF:000002">
    <property type="entry name" value="DNA polymerase I"/>
    <property type="match status" value="1"/>
</dbReference>
<dbReference type="SUPFAM" id="SSF53098">
    <property type="entry name" value="Ribonuclease H-like"/>
    <property type="match status" value="1"/>
</dbReference>
<comment type="catalytic activity">
    <reaction evidence="15 17">
        <text>DNA(n) + a 2'-deoxyribonucleoside 5'-triphosphate = DNA(n+1) + diphosphate</text>
        <dbReference type="Rhea" id="RHEA:22508"/>
        <dbReference type="Rhea" id="RHEA-COMP:17339"/>
        <dbReference type="Rhea" id="RHEA-COMP:17340"/>
        <dbReference type="ChEBI" id="CHEBI:33019"/>
        <dbReference type="ChEBI" id="CHEBI:61560"/>
        <dbReference type="ChEBI" id="CHEBI:173112"/>
        <dbReference type="EC" id="2.7.7.7"/>
    </reaction>
</comment>
<dbReference type="SMART" id="SM00279">
    <property type="entry name" value="HhH2"/>
    <property type="match status" value="1"/>
</dbReference>
<evidence type="ECO:0000256" key="2">
    <source>
        <dbReference type="ARBA" id="ARBA00011541"/>
    </source>
</evidence>
<reference evidence="21 22" key="1">
    <citation type="submission" date="2019-02" db="EMBL/GenBank/DDBJ databases">
        <title>Prokaryotic population dynamics and viral predation in marine succession experiment using metagenomics: the confinement effect.</title>
        <authorList>
            <person name="Haro-Moreno J.M."/>
            <person name="Rodriguez-Valera F."/>
            <person name="Lopez-Perez M."/>
        </authorList>
    </citation>
    <scope>NUCLEOTIDE SEQUENCE [LARGE SCALE GENOMIC DNA]</scope>
    <source>
        <strain evidence="21">MED-G159</strain>
    </source>
</reference>
<comment type="function">
    <text evidence="17">In addition to polymerase activity, this DNA polymerase exhibits 3'-5' and 5'-3' exonuclease activity.</text>
</comment>
<evidence type="ECO:0000259" key="19">
    <source>
        <dbReference type="SMART" id="SM00475"/>
    </source>
</evidence>
<dbReference type="FunFam" id="1.10.150.20:FF:000003">
    <property type="entry name" value="DNA polymerase I"/>
    <property type="match status" value="1"/>
</dbReference>
<dbReference type="Pfam" id="PF01612">
    <property type="entry name" value="DNA_pol_A_exo1"/>
    <property type="match status" value="1"/>
</dbReference>
<evidence type="ECO:0000259" key="20">
    <source>
        <dbReference type="SMART" id="SM00482"/>
    </source>
</evidence>
<evidence type="ECO:0000256" key="5">
    <source>
        <dbReference type="ARBA" id="ARBA00022679"/>
    </source>
</evidence>
<evidence type="ECO:0000256" key="4">
    <source>
        <dbReference type="ARBA" id="ARBA00020311"/>
    </source>
</evidence>
<evidence type="ECO:0000256" key="1">
    <source>
        <dbReference type="ARBA" id="ARBA00007705"/>
    </source>
</evidence>